<accession>A0A268NY57</accession>
<proteinExistence type="predicted"/>
<sequence>MFENLFTNELATRIGQTVEIATDNNLIEGILLSATANIVVVITSTGYGPNIQVSVVVAAINFVRFP</sequence>
<protein>
    <submittedName>
        <fullName evidence="1">Uncharacterized protein</fullName>
    </submittedName>
</protein>
<dbReference type="Proteomes" id="UP000216207">
    <property type="component" value="Unassembled WGS sequence"/>
</dbReference>
<organism evidence="1 2">
    <name type="scientific">Shouchella clausii</name>
    <name type="common">Alkalihalobacillus clausii</name>
    <dbReference type="NCBI Taxonomy" id="79880"/>
    <lineage>
        <taxon>Bacteria</taxon>
        <taxon>Bacillati</taxon>
        <taxon>Bacillota</taxon>
        <taxon>Bacilli</taxon>
        <taxon>Bacillales</taxon>
        <taxon>Bacillaceae</taxon>
        <taxon>Shouchella</taxon>
    </lineage>
</organism>
<dbReference type="RefSeq" id="WP_011245375.1">
    <property type="nucleotide sequence ID" value="NZ_BOQQ01000015.1"/>
</dbReference>
<comment type="caution">
    <text evidence="1">The sequence shown here is derived from an EMBL/GenBank/DDBJ whole genome shotgun (WGS) entry which is preliminary data.</text>
</comment>
<evidence type="ECO:0000313" key="2">
    <source>
        <dbReference type="Proteomes" id="UP000216207"/>
    </source>
</evidence>
<gene>
    <name evidence="1" type="ORF">CHH72_12390</name>
</gene>
<name>A0A268NY57_SHOCL</name>
<reference evidence="1 2" key="1">
    <citation type="submission" date="2017-07" db="EMBL/GenBank/DDBJ databases">
        <title>Isolation and whole genome analysis of endospore-forming bacteria from heroin.</title>
        <authorList>
            <person name="Kalinowski J."/>
            <person name="Ahrens B."/>
            <person name="Al-Dilaimi A."/>
            <person name="Winkler A."/>
            <person name="Wibberg D."/>
            <person name="Schleenbecker U."/>
            <person name="Ruckert C."/>
            <person name="Wolfel R."/>
            <person name="Grass G."/>
        </authorList>
    </citation>
    <scope>NUCLEOTIDE SEQUENCE [LARGE SCALE GENOMIC DNA]</scope>
    <source>
        <strain evidence="1 2">7539</strain>
    </source>
</reference>
<evidence type="ECO:0000313" key="1">
    <source>
        <dbReference type="EMBL" id="PAE88434.1"/>
    </source>
</evidence>
<dbReference type="EMBL" id="NPCC01000015">
    <property type="protein sequence ID" value="PAE88434.1"/>
    <property type="molecule type" value="Genomic_DNA"/>
</dbReference>
<dbReference type="AlphaFoldDB" id="A0A268NY57"/>
<dbReference type="OMA" id="NNTFTAE"/>